<gene>
    <name evidence="2" type="ORF">D9619_002149</name>
</gene>
<dbReference type="Proteomes" id="UP000567179">
    <property type="component" value="Unassembled WGS sequence"/>
</dbReference>
<organism evidence="2 3">
    <name type="scientific">Psilocybe cf. subviscida</name>
    <dbReference type="NCBI Taxonomy" id="2480587"/>
    <lineage>
        <taxon>Eukaryota</taxon>
        <taxon>Fungi</taxon>
        <taxon>Dikarya</taxon>
        <taxon>Basidiomycota</taxon>
        <taxon>Agaricomycotina</taxon>
        <taxon>Agaricomycetes</taxon>
        <taxon>Agaricomycetidae</taxon>
        <taxon>Agaricales</taxon>
        <taxon>Agaricineae</taxon>
        <taxon>Strophariaceae</taxon>
        <taxon>Psilocybe</taxon>
    </lineage>
</organism>
<proteinExistence type="predicted"/>
<keyword evidence="1" id="KW-0732">Signal</keyword>
<evidence type="ECO:0000313" key="3">
    <source>
        <dbReference type="Proteomes" id="UP000567179"/>
    </source>
</evidence>
<evidence type="ECO:0008006" key="4">
    <source>
        <dbReference type="Google" id="ProtNLM"/>
    </source>
</evidence>
<comment type="caution">
    <text evidence="2">The sequence shown here is derived from an EMBL/GenBank/DDBJ whole genome shotgun (WGS) entry which is preliminary data.</text>
</comment>
<accession>A0A8H5F3A1</accession>
<protein>
    <recommendedName>
        <fullName evidence="4">Glycopeptide</fullName>
    </recommendedName>
</protein>
<evidence type="ECO:0000256" key="1">
    <source>
        <dbReference type="SAM" id="SignalP"/>
    </source>
</evidence>
<dbReference type="SUPFAM" id="SSF49870">
    <property type="entry name" value="Osmotin, thaumatin-like protein"/>
    <property type="match status" value="1"/>
</dbReference>
<dbReference type="OrthoDB" id="3342934at2759"/>
<name>A0A8H5F3A1_9AGAR</name>
<keyword evidence="3" id="KW-1185">Reference proteome</keyword>
<dbReference type="EMBL" id="JAACJJ010000028">
    <property type="protein sequence ID" value="KAF5321957.1"/>
    <property type="molecule type" value="Genomic_DNA"/>
</dbReference>
<feature type="signal peptide" evidence="1">
    <location>
        <begin position="1"/>
        <end position="22"/>
    </location>
</feature>
<feature type="chain" id="PRO_5034393499" description="Glycopeptide" evidence="1">
    <location>
        <begin position="23"/>
        <end position="163"/>
    </location>
</feature>
<dbReference type="InterPro" id="IPR037176">
    <property type="entry name" value="Osmotin/thaumatin-like_sf"/>
</dbReference>
<evidence type="ECO:0000313" key="2">
    <source>
        <dbReference type="EMBL" id="KAF5321957.1"/>
    </source>
</evidence>
<sequence>MFFKSLYAFIAVSAAGFASVVAETHTVHFDNRCGFGTPFLVQGGNILSFGGDFPINAPFVDAIAFLQTGTCGFNGEGCTTVEITLFNPTGRPNSLSGSSVDISLVPPHAFSVTTGFEYFNGCDGAGANCTSAQCPTALFHPEDTDAQVACQANNVNIAVTFCG</sequence>
<reference evidence="2 3" key="1">
    <citation type="journal article" date="2020" name="ISME J.">
        <title>Uncovering the hidden diversity of litter-decomposition mechanisms in mushroom-forming fungi.</title>
        <authorList>
            <person name="Floudas D."/>
            <person name="Bentzer J."/>
            <person name="Ahren D."/>
            <person name="Johansson T."/>
            <person name="Persson P."/>
            <person name="Tunlid A."/>
        </authorList>
    </citation>
    <scope>NUCLEOTIDE SEQUENCE [LARGE SCALE GENOMIC DNA]</scope>
    <source>
        <strain evidence="2 3">CBS 101986</strain>
    </source>
</reference>
<dbReference type="AlphaFoldDB" id="A0A8H5F3A1"/>